<feature type="transmembrane region" description="Helical" evidence="1">
    <location>
        <begin position="15"/>
        <end position="37"/>
    </location>
</feature>
<keyword evidence="1" id="KW-0812">Transmembrane</keyword>
<dbReference type="Proteomes" id="UP001218071">
    <property type="component" value="Chromosome"/>
</dbReference>
<evidence type="ECO:0008006" key="4">
    <source>
        <dbReference type="Google" id="ProtNLM"/>
    </source>
</evidence>
<keyword evidence="3" id="KW-1185">Reference proteome</keyword>
<evidence type="ECO:0000313" key="2">
    <source>
        <dbReference type="EMBL" id="WCZ38790.1"/>
    </source>
</evidence>
<dbReference type="InterPro" id="IPR021903">
    <property type="entry name" value="DUF3515"/>
</dbReference>
<proteinExistence type="predicted"/>
<keyword evidence="1" id="KW-0472">Membrane</keyword>
<accession>A0ABY7ULM3</accession>
<evidence type="ECO:0000256" key="1">
    <source>
        <dbReference type="SAM" id="Phobius"/>
    </source>
</evidence>
<keyword evidence="1" id="KW-1133">Transmembrane helix</keyword>
<evidence type="ECO:0000313" key="3">
    <source>
        <dbReference type="Proteomes" id="UP001218071"/>
    </source>
</evidence>
<dbReference type="Pfam" id="PF12028">
    <property type="entry name" value="DUF3515"/>
    <property type="match status" value="2"/>
</dbReference>
<organism evidence="2 3">
    <name type="scientific">Corynebacterium jeddahense</name>
    <dbReference type="NCBI Taxonomy" id="1414719"/>
    <lineage>
        <taxon>Bacteria</taxon>
        <taxon>Bacillati</taxon>
        <taxon>Actinomycetota</taxon>
        <taxon>Actinomycetes</taxon>
        <taxon>Mycobacteriales</taxon>
        <taxon>Corynebacteriaceae</taxon>
        <taxon>Corynebacterium</taxon>
    </lineage>
</organism>
<protein>
    <recommendedName>
        <fullName evidence="4">Secreted protein</fullName>
    </recommendedName>
</protein>
<name>A0ABY7ULM3_9CORY</name>
<sequence length="318" mass="32497">MSSTAHEPQINRTVVFVSLGLALALVLAVLVGARVFYNRVALQPVAMSELPAPEASSPECASLIDALPGSLAGLKRAELAEPAPAGAAAWQSSSTERITLRCGVDLPAQYTPYSQTQDVGGAQWLRVDDATPGSDLTTWYAVDRSPALAVTASGERSRDDEPPVADVDTSALSALSATAPHPNPAPLADLPAAAGASGACAELIGAAPDSIAGGYTRVAEPASPDTAAWAAPGRDAIVLRCGVAAPASYRPGARLDQVNGVPWFEDVTLANGTTASTWYALGRTVNVAASLPQAESNEAITNLTNLIEAHTAKDPAAN</sequence>
<reference evidence="2 3" key="1">
    <citation type="submission" date="2020-10" db="EMBL/GenBank/DDBJ databases">
        <title>Complete genome sequence of Corynebacterium jeddahense DSM 45997, type strain of Corynebacterium jeddahense.</title>
        <authorList>
            <person name="Busche T."/>
            <person name="Kalinowski J."/>
            <person name="Ruckert C."/>
        </authorList>
    </citation>
    <scope>NUCLEOTIDE SEQUENCE [LARGE SCALE GENOMIC DNA]</scope>
    <source>
        <strain evidence="2 3">DSM 45997</strain>
    </source>
</reference>
<dbReference type="RefSeq" id="WP_273657679.1">
    <property type="nucleotide sequence ID" value="NZ_CP063194.1"/>
</dbReference>
<gene>
    <name evidence="2" type="ORF">CJEDD_05915</name>
</gene>
<dbReference type="EMBL" id="CP063194">
    <property type="protein sequence ID" value="WCZ38790.1"/>
    <property type="molecule type" value="Genomic_DNA"/>
</dbReference>